<feature type="region of interest" description="Disordered" evidence="3">
    <location>
        <begin position="1035"/>
        <end position="1079"/>
    </location>
</feature>
<evidence type="ECO:0000256" key="1">
    <source>
        <dbReference type="ARBA" id="ARBA00004123"/>
    </source>
</evidence>
<dbReference type="PANTHER" id="PTHR13900">
    <property type="entry name" value="TRANSCRIPTION INITIATION FACTOR TFIID"/>
    <property type="match status" value="1"/>
</dbReference>
<protein>
    <recommendedName>
        <fullName evidence="4">Transcription initiation factor TFIID subunit 1 histone acetyltransferase domain-containing protein</fullName>
    </recommendedName>
</protein>
<proteinExistence type="predicted"/>
<reference evidence="5 6" key="1">
    <citation type="submission" date="2017-10" db="EMBL/GenBank/DDBJ databases">
        <title>Development of genomic resources for the powdery mildew, Erysiphe pulchra.</title>
        <authorList>
            <person name="Wadl P.A."/>
            <person name="Mack B.M."/>
            <person name="Moore G."/>
            <person name="Beltz S.B."/>
        </authorList>
    </citation>
    <scope>NUCLEOTIDE SEQUENCE [LARGE SCALE GENOMIC DNA]</scope>
    <source>
        <strain evidence="5">Cflorida</strain>
    </source>
</reference>
<dbReference type="InterPro" id="IPR040240">
    <property type="entry name" value="TAF1"/>
</dbReference>
<dbReference type="GO" id="GO:0016251">
    <property type="term" value="F:RNA polymerase II general transcription initiation factor activity"/>
    <property type="evidence" value="ECO:0007669"/>
    <property type="project" value="InterPro"/>
</dbReference>
<evidence type="ECO:0000259" key="4">
    <source>
        <dbReference type="Pfam" id="PF12157"/>
    </source>
</evidence>
<feature type="non-terminal residue" evidence="5">
    <location>
        <position position="1116"/>
    </location>
</feature>
<dbReference type="EMBL" id="PEDP01000220">
    <property type="protein sequence ID" value="POS86949.1"/>
    <property type="molecule type" value="Genomic_DNA"/>
</dbReference>
<accession>A0A2S4PY29</accession>
<feature type="compositionally biased region" description="Basic residues" evidence="3">
    <location>
        <begin position="1035"/>
        <end position="1047"/>
    </location>
</feature>
<evidence type="ECO:0000313" key="6">
    <source>
        <dbReference type="Proteomes" id="UP000237438"/>
    </source>
</evidence>
<comment type="subcellular location">
    <subcellularLocation>
        <location evidence="1">Nucleus</location>
    </subcellularLocation>
</comment>
<dbReference type="Proteomes" id="UP000237438">
    <property type="component" value="Unassembled WGS sequence"/>
</dbReference>
<keyword evidence="2" id="KW-0539">Nucleus</keyword>
<name>A0A2S4PY29_9PEZI</name>
<dbReference type="GO" id="GO:0005669">
    <property type="term" value="C:transcription factor TFIID complex"/>
    <property type="evidence" value="ECO:0007669"/>
    <property type="project" value="InterPro"/>
</dbReference>
<feature type="domain" description="Transcription initiation factor TFIID subunit 1 histone acetyltransferase" evidence="4">
    <location>
        <begin position="460"/>
        <end position="922"/>
    </location>
</feature>
<evidence type="ECO:0000313" key="5">
    <source>
        <dbReference type="EMBL" id="POS86949.1"/>
    </source>
</evidence>
<organism evidence="5 6">
    <name type="scientific">Erysiphe pulchra</name>
    <dbReference type="NCBI Taxonomy" id="225359"/>
    <lineage>
        <taxon>Eukaryota</taxon>
        <taxon>Fungi</taxon>
        <taxon>Dikarya</taxon>
        <taxon>Ascomycota</taxon>
        <taxon>Pezizomycotina</taxon>
        <taxon>Leotiomycetes</taxon>
        <taxon>Erysiphales</taxon>
        <taxon>Erysiphaceae</taxon>
        <taxon>Erysiphe</taxon>
    </lineage>
</organism>
<feature type="region of interest" description="Disordered" evidence="3">
    <location>
        <begin position="106"/>
        <end position="127"/>
    </location>
</feature>
<gene>
    <name evidence="5" type="ORF">EPUL_001355</name>
</gene>
<dbReference type="AlphaFoldDB" id="A0A2S4PY29"/>
<dbReference type="GO" id="GO:0004402">
    <property type="term" value="F:histone acetyltransferase activity"/>
    <property type="evidence" value="ECO:0007669"/>
    <property type="project" value="InterPro"/>
</dbReference>
<dbReference type="Pfam" id="PF12157">
    <property type="entry name" value="DUF3591"/>
    <property type="match status" value="1"/>
</dbReference>
<dbReference type="STRING" id="225359.A0A2S4PY29"/>
<dbReference type="PANTHER" id="PTHR13900:SF0">
    <property type="entry name" value="TRANSCRIPTION INITIATION FACTOR TFIID SUBUNIT 1"/>
    <property type="match status" value="1"/>
</dbReference>
<feature type="compositionally biased region" description="Acidic residues" evidence="3">
    <location>
        <begin position="107"/>
        <end position="125"/>
    </location>
</feature>
<dbReference type="InterPro" id="IPR022591">
    <property type="entry name" value="TAF1_HAT_dom"/>
</dbReference>
<evidence type="ECO:0000256" key="2">
    <source>
        <dbReference type="ARBA" id="ARBA00023242"/>
    </source>
</evidence>
<keyword evidence="6" id="KW-1185">Reference proteome</keyword>
<sequence length="1116" mass="125882">MGCIDVGLALGDFLVIIAATNNKGANRFIHDESLGSTYVPHRMKNDWKALPAGAISTMSESLSFNEIDWQQAEEDDNNAIEQLLKGVGEGEPILNDDRELDLGEKADDAEDFEDIGDDDLPDEEEPTIKKEPLEPSVEDIVVDEDDLFGDGGRASSPFEDDFDAKKIELVNVPEESKNINSEIVFSTLEPEPEIDLRELNFPSNSHAGEDVIIPDDIEQVRKLVQENFPSFDAEGILFWNELLATKSAHWIPQAPLKPPKPINPTKINLDLCVDQEKSFRGSTLPTTDKLRRAAEPHMKGIITIKNESSELEESEDEFDYSYPDPSDKVAGYTLREFDFICADFESAINAVCLSENEENQDECMDEWEREMLGQPSNQKKKVTEVEKDFTVGPTYLVPSFDNFEEITAQVAKRVVLDLNDPYLLLDFQDFDPQAKRQRLNSGNYVRAGNNSFTSSLISRFNFSNDEAYDALKENHQSKVRATLGHLTVEHSMPALKLQWPYYQVKLYVDQARSFHRPSLKFKRFLGQVIYFSKPGMRKKKAVKGMQTHEIFKETKDLSLADHYSTATLFEYSEEHPTVLSGFGMGNRIINYYRRKNADDVERPQPEDKIGDTTVLLPEDRSPFSNFGMVDPGQTVRTLHNSMFRAPIFKHEPKSTDFICIRSSTGIEGTKWHLRNIDNIFVVGQQLPSMEIPGPHSRKVTNAAKNRMKMIAYRKIRHSAQRNVKIADVTAHITDSTDMQNRQKLKEFMVYDKVEKVWKLPPGDAIRDEAQIRSMIKPEDVCVLDAMQVGSRYLEDAGYEAKDDKEGKDMDILDGDTEENLEQSLAPWSTTKSFLDASADKAMLALRGPGDPSGCGLALSFLKTSMKGGFLQNLGKDKGDVNQKAKEALDPSKNGGHTYNVKLQQNIYNNTIREIWDAQMANLSDKCEHHLTQEELDKLDTPRGANFDDAASQYTSMSTSEKIMRITRRYKNKLGQIEEVTETVTDARVWKAYQKRRIEIDTAGKDVTSFRPTGDPEKDEAQKRAIRKELARLNKNRVRRHVREKQKGRINTPQATSPGPVGSPLSALTPSIETPSGTSRKCANCGQAGHIKTNKKLCPMLNGAMKQNDSKPKNGGF</sequence>
<dbReference type="GO" id="GO:0051123">
    <property type="term" value="P:RNA polymerase II preinitiation complex assembly"/>
    <property type="evidence" value="ECO:0007669"/>
    <property type="project" value="TreeGrafter"/>
</dbReference>
<feature type="compositionally biased region" description="Polar residues" evidence="3">
    <location>
        <begin position="1065"/>
        <end position="1079"/>
    </location>
</feature>
<evidence type="ECO:0000256" key="3">
    <source>
        <dbReference type="SAM" id="MobiDB-lite"/>
    </source>
</evidence>
<comment type="caution">
    <text evidence="5">The sequence shown here is derived from an EMBL/GenBank/DDBJ whole genome shotgun (WGS) entry which is preliminary data.</text>
</comment>
<dbReference type="GO" id="GO:0017025">
    <property type="term" value="F:TBP-class protein binding"/>
    <property type="evidence" value="ECO:0007669"/>
    <property type="project" value="InterPro"/>
</dbReference>
<dbReference type="OrthoDB" id="5752at2759"/>